<reference evidence="2 3" key="1">
    <citation type="submission" date="2024-06" db="EMBL/GenBank/DDBJ databases">
        <title>The Natural Products Discovery Center: Release of the First 8490 Sequenced Strains for Exploring Actinobacteria Biosynthetic Diversity.</title>
        <authorList>
            <person name="Kalkreuter E."/>
            <person name="Kautsar S.A."/>
            <person name="Yang D."/>
            <person name="Bader C.D."/>
            <person name="Teijaro C.N."/>
            <person name="Fluegel L."/>
            <person name="Davis C.M."/>
            <person name="Simpson J.R."/>
            <person name="Lauterbach L."/>
            <person name="Steele A.D."/>
            <person name="Gui C."/>
            <person name="Meng S."/>
            <person name="Li G."/>
            <person name="Viehrig K."/>
            <person name="Ye F."/>
            <person name="Su P."/>
            <person name="Kiefer A.F."/>
            <person name="Nichols A."/>
            <person name="Cepeda A.J."/>
            <person name="Yan W."/>
            <person name="Fan B."/>
            <person name="Jiang Y."/>
            <person name="Adhikari A."/>
            <person name="Zheng C.-J."/>
            <person name="Schuster L."/>
            <person name="Cowan T.M."/>
            <person name="Smanski M.J."/>
            <person name="Chevrette M.G."/>
            <person name="De Carvalho L.P.S."/>
            <person name="Shen B."/>
        </authorList>
    </citation>
    <scope>NUCLEOTIDE SEQUENCE [LARGE SCALE GENOMIC DNA]</scope>
    <source>
        <strain evidence="2 3">NPDC006434</strain>
    </source>
</reference>
<dbReference type="Proteomes" id="UP001550210">
    <property type="component" value="Unassembled WGS sequence"/>
</dbReference>
<dbReference type="RefSeq" id="WP_355400020.1">
    <property type="nucleotide sequence ID" value="NZ_JBEXPZ010000038.1"/>
</dbReference>
<keyword evidence="3" id="KW-1185">Reference proteome</keyword>
<comment type="caution">
    <text evidence="2">The sequence shown here is derived from an EMBL/GenBank/DDBJ whole genome shotgun (WGS) entry which is preliminary data.</text>
</comment>
<dbReference type="EMBL" id="JBEXPZ010000038">
    <property type="protein sequence ID" value="MET9848267.1"/>
    <property type="molecule type" value="Genomic_DNA"/>
</dbReference>
<evidence type="ECO:0000313" key="3">
    <source>
        <dbReference type="Proteomes" id="UP001550210"/>
    </source>
</evidence>
<feature type="compositionally biased region" description="Polar residues" evidence="1">
    <location>
        <begin position="1"/>
        <end position="11"/>
    </location>
</feature>
<feature type="region of interest" description="Disordered" evidence="1">
    <location>
        <begin position="1"/>
        <end position="35"/>
    </location>
</feature>
<proteinExistence type="predicted"/>
<name>A0ABV2V377_9ACTN</name>
<evidence type="ECO:0000256" key="1">
    <source>
        <dbReference type="SAM" id="MobiDB-lite"/>
    </source>
</evidence>
<sequence>MATMTASTVTPQEARPLPRSTPDTDTATPSGAAERAVTHHAVTLDVFGARIELLPPDQLAFLAGVGVLAACEIIEWPVALVLAVGHQLAHSHHGRMLREFGEALEEA</sequence>
<organism evidence="2 3">
    <name type="scientific">Streptomyces ossamyceticus</name>
    <dbReference type="NCBI Taxonomy" id="249581"/>
    <lineage>
        <taxon>Bacteria</taxon>
        <taxon>Bacillati</taxon>
        <taxon>Actinomycetota</taxon>
        <taxon>Actinomycetes</taxon>
        <taxon>Kitasatosporales</taxon>
        <taxon>Streptomycetaceae</taxon>
        <taxon>Streptomyces</taxon>
    </lineage>
</organism>
<evidence type="ECO:0000313" key="2">
    <source>
        <dbReference type="EMBL" id="MET9848267.1"/>
    </source>
</evidence>
<accession>A0ABV2V377</accession>
<protein>
    <submittedName>
        <fullName evidence="2">Uncharacterized protein</fullName>
    </submittedName>
</protein>
<gene>
    <name evidence="2" type="ORF">ABZZ21_27750</name>
</gene>